<dbReference type="SUPFAM" id="SSF53335">
    <property type="entry name" value="S-adenosyl-L-methionine-dependent methyltransferases"/>
    <property type="match status" value="1"/>
</dbReference>
<dbReference type="EC" id="2.1.1.297" evidence="1"/>
<dbReference type="InterPro" id="IPR040758">
    <property type="entry name" value="PrmC_N"/>
</dbReference>
<dbReference type="Proteomes" id="UP000290657">
    <property type="component" value="Unassembled WGS sequence"/>
</dbReference>
<comment type="caution">
    <text evidence="8">The sequence shown here is derived from an EMBL/GenBank/DDBJ whole genome shotgun (WGS) entry which is preliminary data.</text>
</comment>
<dbReference type="GO" id="GO:0003676">
    <property type="term" value="F:nucleic acid binding"/>
    <property type="evidence" value="ECO:0007669"/>
    <property type="project" value="InterPro"/>
</dbReference>
<dbReference type="InterPro" id="IPR004556">
    <property type="entry name" value="HemK-like"/>
</dbReference>
<dbReference type="InterPro" id="IPR019874">
    <property type="entry name" value="RF_methyltr_PrmC"/>
</dbReference>
<dbReference type="GO" id="GO:0032259">
    <property type="term" value="P:methylation"/>
    <property type="evidence" value="ECO:0007669"/>
    <property type="project" value="UniProtKB-KW"/>
</dbReference>
<evidence type="ECO:0000256" key="1">
    <source>
        <dbReference type="ARBA" id="ARBA00012771"/>
    </source>
</evidence>
<evidence type="ECO:0000313" key="9">
    <source>
        <dbReference type="Proteomes" id="UP000290657"/>
    </source>
</evidence>
<reference evidence="8 9" key="1">
    <citation type="submission" date="2017-10" db="EMBL/GenBank/DDBJ databases">
        <title>Genomics of the genus Arcobacter.</title>
        <authorList>
            <person name="Perez-Cataluna A."/>
            <person name="Figueras M.J."/>
        </authorList>
    </citation>
    <scope>NUCLEOTIDE SEQUENCE [LARGE SCALE GENOMIC DNA]</scope>
    <source>
        <strain evidence="8 9">CECT 8987</strain>
    </source>
</reference>
<keyword evidence="2 8" id="KW-0489">Methyltransferase</keyword>
<evidence type="ECO:0000259" key="7">
    <source>
        <dbReference type="Pfam" id="PF17827"/>
    </source>
</evidence>
<dbReference type="OrthoDB" id="9800643at2"/>
<keyword evidence="4" id="KW-0949">S-adenosyl-L-methionine</keyword>
<dbReference type="PANTHER" id="PTHR18895:SF74">
    <property type="entry name" value="MTRF1L RELEASE FACTOR GLUTAMINE METHYLTRANSFERASE"/>
    <property type="match status" value="1"/>
</dbReference>
<protein>
    <recommendedName>
        <fullName evidence="1">peptide chain release factor N(5)-glutamine methyltransferase</fullName>
        <ecNumber evidence="1">2.1.1.297</ecNumber>
    </recommendedName>
</protein>
<dbReference type="AlphaFoldDB" id="A0A4Q0XS57"/>
<sequence>MTIKESINKYAKLLQNITHIPNKEVEILIQYLLDKNTIWLHLNYHNEFTEEKALEKLVQKRAQDYPLEYLIGKASFYGETFLTQEGVLIPRPETEILVEKSIDMLKNIQGKKRVLEIGTGSGIISVMLALLVEEIEIIAVDINEKALQLAQKNANKHNVQNRISFIKSDLFENVIGEFDMCISNPPYIANDYVLPKNVSYEPSNALFGGEVGDELLKDIINYTSKHNIRYLCCEMGYDQEKPLKEYLKKFDTKSIEFYKDYAQFDRGFCIEFKTK</sequence>
<keyword evidence="9" id="KW-1185">Reference proteome</keyword>
<dbReference type="EMBL" id="PDKN01000002">
    <property type="protein sequence ID" value="RXJ60216.1"/>
    <property type="molecule type" value="Genomic_DNA"/>
</dbReference>
<dbReference type="PROSITE" id="PS00092">
    <property type="entry name" value="N6_MTASE"/>
    <property type="match status" value="1"/>
</dbReference>
<dbReference type="CDD" id="cd02440">
    <property type="entry name" value="AdoMet_MTases"/>
    <property type="match status" value="1"/>
</dbReference>
<feature type="domain" description="Methyltransferase small" evidence="6">
    <location>
        <begin position="106"/>
        <end position="190"/>
    </location>
</feature>
<dbReference type="InterPro" id="IPR002052">
    <property type="entry name" value="DNA_methylase_N6_adenine_CS"/>
</dbReference>
<dbReference type="Gene3D" id="3.40.50.150">
    <property type="entry name" value="Vaccinia Virus protein VP39"/>
    <property type="match status" value="1"/>
</dbReference>
<evidence type="ECO:0000256" key="4">
    <source>
        <dbReference type="ARBA" id="ARBA00022691"/>
    </source>
</evidence>
<keyword evidence="3 8" id="KW-0808">Transferase</keyword>
<accession>A0A4Q0XS57</accession>
<feature type="domain" description="Release factor glutamine methyltransferase N-terminal" evidence="7">
    <location>
        <begin position="8"/>
        <end position="72"/>
    </location>
</feature>
<dbReference type="Pfam" id="PF05175">
    <property type="entry name" value="MTS"/>
    <property type="match status" value="1"/>
</dbReference>
<evidence type="ECO:0000256" key="3">
    <source>
        <dbReference type="ARBA" id="ARBA00022679"/>
    </source>
</evidence>
<proteinExistence type="predicted"/>
<evidence type="ECO:0000256" key="2">
    <source>
        <dbReference type="ARBA" id="ARBA00022603"/>
    </source>
</evidence>
<evidence type="ECO:0000256" key="5">
    <source>
        <dbReference type="ARBA" id="ARBA00048391"/>
    </source>
</evidence>
<dbReference type="NCBIfam" id="TIGR00536">
    <property type="entry name" value="hemK_fam"/>
    <property type="match status" value="1"/>
</dbReference>
<dbReference type="Gene3D" id="1.10.8.10">
    <property type="entry name" value="DNA helicase RuvA subunit, C-terminal domain"/>
    <property type="match status" value="1"/>
</dbReference>
<dbReference type="InterPro" id="IPR050320">
    <property type="entry name" value="N5-glutamine_MTase"/>
</dbReference>
<dbReference type="GO" id="GO:0102559">
    <property type="term" value="F:peptide chain release factor N(5)-glutamine methyltransferase activity"/>
    <property type="evidence" value="ECO:0007669"/>
    <property type="project" value="UniProtKB-EC"/>
</dbReference>
<evidence type="ECO:0000313" key="8">
    <source>
        <dbReference type="EMBL" id="RXJ60216.1"/>
    </source>
</evidence>
<name>A0A4Q0XS57_9BACT</name>
<dbReference type="Pfam" id="PF17827">
    <property type="entry name" value="PrmC_N"/>
    <property type="match status" value="1"/>
</dbReference>
<dbReference type="PANTHER" id="PTHR18895">
    <property type="entry name" value="HEMK METHYLTRANSFERASE"/>
    <property type="match status" value="1"/>
</dbReference>
<dbReference type="InterPro" id="IPR007848">
    <property type="entry name" value="Small_mtfrase_dom"/>
</dbReference>
<dbReference type="NCBIfam" id="TIGR03534">
    <property type="entry name" value="RF_mod_PrmC"/>
    <property type="match status" value="1"/>
</dbReference>
<comment type="catalytic activity">
    <reaction evidence="5">
        <text>L-glutaminyl-[peptide chain release factor] + S-adenosyl-L-methionine = N(5)-methyl-L-glutaminyl-[peptide chain release factor] + S-adenosyl-L-homocysteine + H(+)</text>
        <dbReference type="Rhea" id="RHEA:42896"/>
        <dbReference type="Rhea" id="RHEA-COMP:10271"/>
        <dbReference type="Rhea" id="RHEA-COMP:10272"/>
        <dbReference type="ChEBI" id="CHEBI:15378"/>
        <dbReference type="ChEBI" id="CHEBI:30011"/>
        <dbReference type="ChEBI" id="CHEBI:57856"/>
        <dbReference type="ChEBI" id="CHEBI:59789"/>
        <dbReference type="ChEBI" id="CHEBI:61891"/>
        <dbReference type="EC" id="2.1.1.297"/>
    </reaction>
</comment>
<organism evidence="8 9">
    <name type="scientific">Candidatus Marinarcus aquaticus</name>
    <dbReference type="NCBI Taxonomy" id="2044504"/>
    <lineage>
        <taxon>Bacteria</taxon>
        <taxon>Pseudomonadati</taxon>
        <taxon>Campylobacterota</taxon>
        <taxon>Epsilonproteobacteria</taxon>
        <taxon>Campylobacterales</taxon>
        <taxon>Arcobacteraceae</taxon>
        <taxon>Candidatus Marinarcus</taxon>
    </lineage>
</organism>
<dbReference type="InterPro" id="IPR029063">
    <property type="entry name" value="SAM-dependent_MTases_sf"/>
</dbReference>
<gene>
    <name evidence="8" type="primary">prmC</name>
    <name evidence="8" type="ORF">CRV04_04220</name>
</gene>
<evidence type="ECO:0000259" key="6">
    <source>
        <dbReference type="Pfam" id="PF05175"/>
    </source>
</evidence>
<dbReference type="RefSeq" id="WP_128995565.1">
    <property type="nucleotide sequence ID" value="NZ_PDKN01000002.1"/>
</dbReference>